<name>K1VR97_TRIAC</name>
<dbReference type="InParanoid" id="K1VR97"/>
<feature type="region of interest" description="Disordered" evidence="1">
    <location>
        <begin position="1"/>
        <end position="23"/>
    </location>
</feature>
<dbReference type="eggNOG" id="ENOG502S7HP">
    <property type="taxonomic scope" value="Eukaryota"/>
</dbReference>
<comment type="caution">
    <text evidence="2">The sequence shown here is derived from an EMBL/GenBank/DDBJ whole genome shotgun (WGS) entry which is preliminary data.</text>
</comment>
<sequence>MSKDAQQQNNKDQGKYAFEPIHPFNMEDPKSCDKIVFSKRSLLEFLKSCQVSVNTNFTEISKLPKYATFGRLSKAATDAAVRDLVDAEIADPTEPAERKSPVDAAGNPVRPSRKVIDPPGGKTSFSVTGDEYAEADALSLAPAKDGGVDVDIDRMQHLKLHVDEEVDGGAHIEDIPDKPQAKQQEQDRVVNAPSGFRPTRKVREGKSSMGSVLFGGYEDETEEDRQAARAPTGGKRHSDKTSPGTREEGARRMSWAARVLSGTRPEVFVCVRSAPEAPSCAQASLARPMSPPPLEPPLTSLSSYAYDGQLTPGFPGSLVTAKSIL</sequence>
<evidence type="ECO:0000256" key="1">
    <source>
        <dbReference type="SAM" id="MobiDB-lite"/>
    </source>
</evidence>
<feature type="compositionally biased region" description="Basic and acidic residues" evidence="1">
    <location>
        <begin position="165"/>
        <end position="188"/>
    </location>
</feature>
<keyword evidence="3" id="KW-1185">Reference proteome</keyword>
<dbReference type="EMBL" id="AMBO01000302">
    <property type="protein sequence ID" value="EKD02002.1"/>
    <property type="molecule type" value="Genomic_DNA"/>
</dbReference>
<dbReference type="AlphaFoldDB" id="K1VR97"/>
<evidence type="ECO:0000313" key="3">
    <source>
        <dbReference type="Proteomes" id="UP000006757"/>
    </source>
</evidence>
<organism evidence="2 3">
    <name type="scientific">Trichosporon asahii var. asahii (strain CBS 8904)</name>
    <name type="common">Yeast</name>
    <dbReference type="NCBI Taxonomy" id="1220162"/>
    <lineage>
        <taxon>Eukaryota</taxon>
        <taxon>Fungi</taxon>
        <taxon>Dikarya</taxon>
        <taxon>Basidiomycota</taxon>
        <taxon>Agaricomycotina</taxon>
        <taxon>Tremellomycetes</taxon>
        <taxon>Trichosporonales</taxon>
        <taxon>Trichosporonaceae</taxon>
        <taxon>Trichosporon</taxon>
    </lineage>
</organism>
<reference evidence="2 3" key="1">
    <citation type="journal article" date="2012" name="Eukaryot. Cell">
        <title>Genome sequence of the Trichosporon asahii environmental strain CBS 8904.</title>
        <authorList>
            <person name="Yang R.Y."/>
            <person name="Li H.T."/>
            <person name="Zhu H."/>
            <person name="Zhou G.P."/>
            <person name="Wang M."/>
            <person name="Wang L."/>
        </authorList>
    </citation>
    <scope>NUCLEOTIDE SEQUENCE [LARGE SCALE GENOMIC DNA]</scope>
    <source>
        <strain evidence="2 3">CBS 8904</strain>
    </source>
</reference>
<evidence type="ECO:0000313" key="2">
    <source>
        <dbReference type="EMBL" id="EKD02002.1"/>
    </source>
</evidence>
<dbReference type="Proteomes" id="UP000006757">
    <property type="component" value="Unassembled WGS sequence"/>
</dbReference>
<dbReference type="OrthoDB" id="4062651at2759"/>
<feature type="region of interest" description="Disordered" evidence="1">
    <location>
        <begin position="90"/>
        <end position="124"/>
    </location>
</feature>
<proteinExistence type="predicted"/>
<protein>
    <submittedName>
        <fullName evidence="2">Uncharacterized protein</fullName>
    </submittedName>
</protein>
<gene>
    <name evidence="2" type="ORF">A1Q2_03702</name>
</gene>
<feature type="compositionally biased region" description="Polar residues" evidence="1">
    <location>
        <begin position="1"/>
        <end position="11"/>
    </location>
</feature>
<dbReference type="HOGENOM" id="CLU_855775_0_0_1"/>
<feature type="region of interest" description="Disordered" evidence="1">
    <location>
        <begin position="165"/>
        <end position="252"/>
    </location>
</feature>
<accession>K1VR97</accession>